<dbReference type="SUPFAM" id="SSF51735">
    <property type="entry name" value="NAD(P)-binding Rossmann-fold domains"/>
    <property type="match status" value="1"/>
</dbReference>
<dbReference type="Pfam" id="PF03807">
    <property type="entry name" value="F420_oxidored"/>
    <property type="match status" value="1"/>
</dbReference>
<dbReference type="InterPro" id="IPR051267">
    <property type="entry name" value="STEAP_metalloreductase"/>
</dbReference>
<dbReference type="Proteomes" id="UP000215367">
    <property type="component" value="Unassembled WGS sequence"/>
</dbReference>
<organism evidence="3 4">
    <name type="scientific">Azospirillum brasilense</name>
    <dbReference type="NCBI Taxonomy" id="192"/>
    <lineage>
        <taxon>Bacteria</taxon>
        <taxon>Pseudomonadati</taxon>
        <taxon>Pseudomonadota</taxon>
        <taxon>Alphaproteobacteria</taxon>
        <taxon>Rhodospirillales</taxon>
        <taxon>Azospirillaceae</taxon>
        <taxon>Azospirillum</taxon>
    </lineage>
</organism>
<geneLocation type="plasmid" evidence="3">
    <name>unnamed</name>
</geneLocation>
<dbReference type="EMBL" id="NOWT01000012">
    <property type="protein sequence ID" value="OYD83720.1"/>
    <property type="molecule type" value="Genomic_DNA"/>
</dbReference>
<evidence type="ECO:0000259" key="2">
    <source>
        <dbReference type="Pfam" id="PF03807"/>
    </source>
</evidence>
<evidence type="ECO:0000313" key="3">
    <source>
        <dbReference type="EMBL" id="OYD83720.1"/>
    </source>
</evidence>
<accession>A0A235HCV3</accession>
<keyword evidence="3" id="KW-0614">Plasmid</keyword>
<comment type="caution">
    <text evidence="3">The sequence shown here is derived from an EMBL/GenBank/DDBJ whole genome shotgun (WGS) entry which is preliminary data.</text>
</comment>
<dbReference type="PANTHER" id="PTHR14239">
    <property type="entry name" value="DUDULIN-RELATED"/>
    <property type="match status" value="1"/>
</dbReference>
<evidence type="ECO:0000256" key="1">
    <source>
        <dbReference type="ARBA" id="ARBA00023002"/>
    </source>
</evidence>
<dbReference type="PANTHER" id="PTHR14239:SF10">
    <property type="entry name" value="REDUCTASE"/>
    <property type="match status" value="1"/>
</dbReference>
<gene>
    <name evidence="3" type="ORF">CHT98_14620</name>
</gene>
<dbReference type="InterPro" id="IPR028939">
    <property type="entry name" value="P5C_Rdtase_cat_N"/>
</dbReference>
<keyword evidence="1" id="KW-0560">Oxidoreductase</keyword>
<name>A0A235HCV3_AZOBR</name>
<evidence type="ECO:0000313" key="4">
    <source>
        <dbReference type="Proteomes" id="UP000215367"/>
    </source>
</evidence>
<dbReference type="RefSeq" id="WP_094303982.1">
    <property type="nucleotide sequence ID" value="NZ_NOWT01000012.1"/>
</dbReference>
<reference evidence="3 4" key="1">
    <citation type="submission" date="2017-07" db="EMBL/GenBank/DDBJ databases">
        <title>Whole genome sequence of Azospirillum brasilense 2A1, a potential biofertilizer strain.</title>
        <authorList>
            <person name="Fontana C.A."/>
            <person name="Toffoli L.M."/>
            <person name="Salazar S.M."/>
            <person name="Puglisi E."/>
            <person name="Pedraza R."/>
            <person name="Bassi D."/>
            <person name="Cocconcelli P.S."/>
        </authorList>
    </citation>
    <scope>NUCLEOTIDE SEQUENCE [LARGE SCALE GENOMIC DNA]</scope>
    <source>
        <strain evidence="3 4">2A1</strain>
        <plasmid evidence="3">unnamed</plasmid>
    </source>
</reference>
<dbReference type="InterPro" id="IPR036291">
    <property type="entry name" value="NAD(P)-bd_dom_sf"/>
</dbReference>
<dbReference type="Gene3D" id="3.40.50.720">
    <property type="entry name" value="NAD(P)-binding Rossmann-like Domain"/>
    <property type="match status" value="1"/>
</dbReference>
<dbReference type="GO" id="GO:0016491">
    <property type="term" value="F:oxidoreductase activity"/>
    <property type="evidence" value="ECO:0007669"/>
    <property type="project" value="UniProtKB-KW"/>
</dbReference>
<sequence>MTTYAILGSGAIGAAVAGQFARKGIEVLLANSRGPETLADLAHDLGPSVVPATVQDALAADILILAVPYDAVRDAVHGAPAWNGRIVVDATNAIDFPAFTPRDLSGRLSTHIVAEAVPGARVVKAFNTLPAAVLAKAPQENGRRVLFLSGDDNGANAEIAGLIELLGYAPITLGRIAEGGRLQEFGGALMVHSLIKQG</sequence>
<feature type="domain" description="Pyrroline-5-carboxylate reductase catalytic N-terminal" evidence="2">
    <location>
        <begin position="4"/>
        <end position="92"/>
    </location>
</feature>
<proteinExistence type="predicted"/>
<dbReference type="AlphaFoldDB" id="A0A235HCV3"/>
<protein>
    <submittedName>
        <fullName evidence="3">NADP oxidoreductase</fullName>
    </submittedName>
</protein>